<organism evidence="2 4">
    <name type="scientific">Geotoga petraea</name>
    <dbReference type="NCBI Taxonomy" id="28234"/>
    <lineage>
        <taxon>Bacteria</taxon>
        <taxon>Thermotogati</taxon>
        <taxon>Thermotogota</taxon>
        <taxon>Thermotogae</taxon>
        <taxon>Petrotogales</taxon>
        <taxon>Petrotogaceae</taxon>
        <taxon>Geotoga</taxon>
    </lineage>
</organism>
<dbReference type="OrthoDB" id="384253at2"/>
<reference evidence="3 5" key="2">
    <citation type="submission" date="2019-04" db="EMBL/GenBank/DDBJ databases">
        <title>Draft genome sequence data and analysis of a Fermenting Bacterium, Geotoga petraea strain HO-Geo1, isolated from heavy-oil petroleum reservoir in Russia.</title>
        <authorList>
            <person name="Grouzdev D.S."/>
            <person name="Semenova E.M."/>
            <person name="Sokolova D.S."/>
            <person name="Tourova T.P."/>
            <person name="Poltaraus A.B."/>
            <person name="Nazina T.N."/>
        </authorList>
    </citation>
    <scope>NUCLEOTIDE SEQUENCE [LARGE SCALE GENOMIC DNA]</scope>
    <source>
        <strain evidence="3 5">HO-Geo1</strain>
    </source>
</reference>
<dbReference type="InterPro" id="IPR050126">
    <property type="entry name" value="Ap4A_hydrolase"/>
</dbReference>
<gene>
    <name evidence="3" type="ORF">E4650_07440</name>
    <name evidence="2" type="ORF">SAMN04488588_1174</name>
</gene>
<dbReference type="Proteomes" id="UP000297288">
    <property type="component" value="Unassembled WGS sequence"/>
</dbReference>
<reference evidence="2 4" key="1">
    <citation type="submission" date="2016-10" db="EMBL/GenBank/DDBJ databases">
        <authorList>
            <person name="de Groot N.N."/>
        </authorList>
    </citation>
    <scope>NUCLEOTIDE SEQUENCE [LARGE SCALE GENOMIC DNA]</scope>
    <source>
        <strain evidence="2 4">WG14</strain>
    </source>
</reference>
<dbReference type="RefSeq" id="WP_091403583.1">
    <property type="nucleotide sequence ID" value="NZ_FMYV01000004.1"/>
</dbReference>
<dbReference type="AlphaFoldDB" id="A0A1G6LYZ4"/>
<feature type="domain" description="Calcineurin-like phosphoesterase" evidence="1">
    <location>
        <begin position="2"/>
        <end position="200"/>
    </location>
</feature>
<proteinExistence type="predicted"/>
<dbReference type="InterPro" id="IPR029052">
    <property type="entry name" value="Metallo-depent_PP-like"/>
</dbReference>
<dbReference type="EMBL" id="FMYV01000004">
    <property type="protein sequence ID" value="SDC47916.1"/>
    <property type="molecule type" value="Genomic_DNA"/>
</dbReference>
<dbReference type="STRING" id="28234.SAMN04488588_1174"/>
<dbReference type="EMBL" id="SRME01000004">
    <property type="protein sequence ID" value="TGG87570.1"/>
    <property type="molecule type" value="Genomic_DNA"/>
</dbReference>
<dbReference type="CDD" id="cd00144">
    <property type="entry name" value="MPP_PPP_family"/>
    <property type="match status" value="1"/>
</dbReference>
<dbReference type="PANTHER" id="PTHR42850">
    <property type="entry name" value="METALLOPHOSPHOESTERASE"/>
    <property type="match status" value="1"/>
</dbReference>
<keyword evidence="4" id="KW-1185">Reference proteome</keyword>
<dbReference type="GO" id="GO:0008803">
    <property type="term" value="F:bis(5'-nucleosyl)-tetraphosphatase (symmetrical) activity"/>
    <property type="evidence" value="ECO:0007669"/>
    <property type="project" value="TreeGrafter"/>
</dbReference>
<dbReference type="InterPro" id="IPR004843">
    <property type="entry name" value="Calcineurin-like_PHP"/>
</dbReference>
<dbReference type="PANTHER" id="PTHR42850:SF4">
    <property type="entry name" value="ZINC-DEPENDENT ENDOPOLYPHOSPHATASE"/>
    <property type="match status" value="1"/>
</dbReference>
<dbReference type="Pfam" id="PF00149">
    <property type="entry name" value="Metallophos"/>
    <property type="match status" value="1"/>
</dbReference>
<evidence type="ECO:0000259" key="1">
    <source>
        <dbReference type="Pfam" id="PF00149"/>
    </source>
</evidence>
<evidence type="ECO:0000313" key="4">
    <source>
        <dbReference type="Proteomes" id="UP000199322"/>
    </source>
</evidence>
<evidence type="ECO:0000313" key="5">
    <source>
        <dbReference type="Proteomes" id="UP000297288"/>
    </source>
</evidence>
<dbReference type="Gene3D" id="3.60.21.10">
    <property type="match status" value="1"/>
</dbReference>
<sequence>MIAAISDIHGCSSKLYKILNILSKKKPQKTIFCGDYVDRGPNSKEVVDLMLDYSKSHNSIFLLGNHDDFFKNFVFKENRYGAGVWDKQGGKETIKSFTGKYFSNVEISEKYLDLIDEKYLKFFKSLNKLYHVENNHIFVHAGLRDFSLPIEKQNTYRPEVNYSYIWVRNEMFEQENPYENKVIVHGHTPVFILSRYDITPEKEDAPFFNYNKNNELISIDIDTGACYGKKLSCLLIDNGEYDYISI</sequence>
<dbReference type="PRINTS" id="PR00114">
    <property type="entry name" value="STPHPHTASE"/>
</dbReference>
<dbReference type="InterPro" id="IPR006186">
    <property type="entry name" value="Ser/Thr-sp_prot-phosphatase"/>
</dbReference>
<dbReference type="GO" id="GO:0005737">
    <property type="term" value="C:cytoplasm"/>
    <property type="evidence" value="ECO:0007669"/>
    <property type="project" value="TreeGrafter"/>
</dbReference>
<protein>
    <submittedName>
        <fullName evidence="2 3">Serine/threonine protein phosphatase</fullName>
    </submittedName>
</protein>
<dbReference type="Proteomes" id="UP000199322">
    <property type="component" value="Unassembled WGS sequence"/>
</dbReference>
<name>A0A1G6LYZ4_9BACT</name>
<dbReference type="GO" id="GO:0110154">
    <property type="term" value="P:RNA decapping"/>
    <property type="evidence" value="ECO:0007669"/>
    <property type="project" value="TreeGrafter"/>
</dbReference>
<dbReference type="GO" id="GO:0016791">
    <property type="term" value="F:phosphatase activity"/>
    <property type="evidence" value="ECO:0007669"/>
    <property type="project" value="TreeGrafter"/>
</dbReference>
<dbReference type="SUPFAM" id="SSF56300">
    <property type="entry name" value="Metallo-dependent phosphatases"/>
    <property type="match status" value="1"/>
</dbReference>
<evidence type="ECO:0000313" key="3">
    <source>
        <dbReference type="EMBL" id="TGG87570.1"/>
    </source>
</evidence>
<accession>A0A1G6LYZ4</accession>
<evidence type="ECO:0000313" key="2">
    <source>
        <dbReference type="EMBL" id="SDC47916.1"/>
    </source>
</evidence>